<organism evidence="5 6">
    <name type="scientific">Rubroshorea leprosula</name>
    <dbReference type="NCBI Taxonomy" id="152421"/>
    <lineage>
        <taxon>Eukaryota</taxon>
        <taxon>Viridiplantae</taxon>
        <taxon>Streptophyta</taxon>
        <taxon>Embryophyta</taxon>
        <taxon>Tracheophyta</taxon>
        <taxon>Spermatophyta</taxon>
        <taxon>Magnoliopsida</taxon>
        <taxon>eudicotyledons</taxon>
        <taxon>Gunneridae</taxon>
        <taxon>Pentapetalae</taxon>
        <taxon>rosids</taxon>
        <taxon>malvids</taxon>
        <taxon>Malvales</taxon>
        <taxon>Dipterocarpaceae</taxon>
        <taxon>Rubroshorea</taxon>
    </lineage>
</organism>
<proteinExistence type="inferred from homology"/>
<reference evidence="5 6" key="1">
    <citation type="journal article" date="2021" name="Commun. Biol.">
        <title>The genome of Shorea leprosula (Dipterocarpaceae) highlights the ecological relevance of drought in aseasonal tropical rainforests.</title>
        <authorList>
            <person name="Ng K.K.S."/>
            <person name="Kobayashi M.J."/>
            <person name="Fawcett J.A."/>
            <person name="Hatakeyama M."/>
            <person name="Paape T."/>
            <person name="Ng C.H."/>
            <person name="Ang C.C."/>
            <person name="Tnah L.H."/>
            <person name="Lee C.T."/>
            <person name="Nishiyama T."/>
            <person name="Sese J."/>
            <person name="O'Brien M.J."/>
            <person name="Copetti D."/>
            <person name="Mohd Noor M.I."/>
            <person name="Ong R.C."/>
            <person name="Putra M."/>
            <person name="Sireger I.Z."/>
            <person name="Indrioko S."/>
            <person name="Kosugi Y."/>
            <person name="Izuno A."/>
            <person name="Isagi Y."/>
            <person name="Lee S.L."/>
            <person name="Shimizu K.K."/>
        </authorList>
    </citation>
    <scope>NUCLEOTIDE SEQUENCE [LARGE SCALE GENOMIC DNA]</scope>
    <source>
        <strain evidence="5">214</strain>
    </source>
</reference>
<dbReference type="Proteomes" id="UP001054252">
    <property type="component" value="Unassembled WGS sequence"/>
</dbReference>
<dbReference type="InterPro" id="IPR001509">
    <property type="entry name" value="Epimerase_deHydtase"/>
</dbReference>
<dbReference type="SUPFAM" id="SSF51735">
    <property type="entry name" value="NAD(P)-binding Rossmann-fold domains"/>
    <property type="match status" value="1"/>
</dbReference>
<evidence type="ECO:0000313" key="5">
    <source>
        <dbReference type="EMBL" id="GKU96142.1"/>
    </source>
</evidence>
<comment type="similarity">
    <text evidence="3">Belongs to the NAD(P)-dependent epimerase/dehydratase family. Dihydroflavonol-4-reductase subfamily.</text>
</comment>
<dbReference type="FunFam" id="3.40.50.720:FF:000085">
    <property type="entry name" value="Dihydroflavonol reductase"/>
    <property type="match status" value="1"/>
</dbReference>
<dbReference type="GO" id="GO:0016616">
    <property type="term" value="F:oxidoreductase activity, acting on the CH-OH group of donors, NAD or NADP as acceptor"/>
    <property type="evidence" value="ECO:0007669"/>
    <property type="project" value="TreeGrafter"/>
</dbReference>
<dbReference type="Gene3D" id="3.40.50.720">
    <property type="entry name" value="NAD(P)-binding Rossmann-like Domain"/>
    <property type="match status" value="1"/>
</dbReference>
<keyword evidence="6" id="KW-1185">Reference proteome</keyword>
<name>A0AAV5I4T9_9ROSI</name>
<gene>
    <name evidence="5" type="ORF">SLEP1_g9413</name>
</gene>
<feature type="domain" description="NAD-dependent epimerase/dehydratase" evidence="4">
    <location>
        <begin position="8"/>
        <end position="246"/>
    </location>
</feature>
<comment type="caution">
    <text evidence="5">The sequence shown here is derived from an EMBL/GenBank/DDBJ whole genome shotgun (WGS) entry which is preliminary data.</text>
</comment>
<dbReference type="PANTHER" id="PTHR10366:SF821">
    <property type="entry name" value="TETRAKETIDE ALPHA-PYRONE REDUCTASE 1"/>
    <property type="match status" value="1"/>
</dbReference>
<evidence type="ECO:0000259" key="4">
    <source>
        <dbReference type="Pfam" id="PF01370"/>
    </source>
</evidence>
<dbReference type="PANTHER" id="PTHR10366">
    <property type="entry name" value="NAD DEPENDENT EPIMERASE/DEHYDRATASE"/>
    <property type="match status" value="1"/>
</dbReference>
<dbReference type="InterPro" id="IPR050425">
    <property type="entry name" value="NAD(P)_dehydrat-like"/>
</dbReference>
<evidence type="ECO:0000256" key="2">
    <source>
        <dbReference type="ARBA" id="ARBA00023002"/>
    </source>
</evidence>
<keyword evidence="2" id="KW-0560">Oxidoreductase</keyword>
<dbReference type="Pfam" id="PF01370">
    <property type="entry name" value="Epimerase"/>
    <property type="match status" value="1"/>
</dbReference>
<dbReference type="InterPro" id="IPR036291">
    <property type="entry name" value="NAD(P)-bd_dom_sf"/>
</dbReference>
<evidence type="ECO:0000313" key="6">
    <source>
        <dbReference type="Proteomes" id="UP001054252"/>
    </source>
</evidence>
<dbReference type="CDD" id="cd08958">
    <property type="entry name" value="FR_SDR_e"/>
    <property type="match status" value="1"/>
</dbReference>
<evidence type="ECO:0000256" key="3">
    <source>
        <dbReference type="ARBA" id="ARBA00023445"/>
    </source>
</evidence>
<evidence type="ECO:0000256" key="1">
    <source>
        <dbReference type="ARBA" id="ARBA00022857"/>
    </source>
</evidence>
<protein>
    <recommendedName>
        <fullName evidence="4">NAD-dependent epimerase/dehydratase domain-containing protein</fullName>
    </recommendedName>
</protein>
<accession>A0AAV5I4T9</accession>
<dbReference type="EMBL" id="BPVZ01000009">
    <property type="protein sequence ID" value="GKU96142.1"/>
    <property type="molecule type" value="Genomic_DNA"/>
</dbReference>
<sequence length="310" mass="34274">MDPTKGKVCVTGAAGYLASWLIKRLLLSGYLVVGTVRDLGNEKKLAHLWRLEGAKERLKLVKAELMEEGSFDQAIMGCHGVFHTASPVSKPSSDPKAEILEPALKGTLNVLRSCKKNLALKRVVLTSSSSTVRIRDDFDPKVYLDESSWSSIELCERLQVWYALSKTLAEKVAWDFCIENKIDLVTILPSFVIGPSLPPELCATASDVLALLQGETVQFKWHGRMGYVHIDDVAQCHILVYEHEAAQGRYICNSAVVDNNELVSLLSARYPSLPIPKSQAPEAPYLPEATSGHVSTRPGPFVWLQRIPHL</sequence>
<keyword evidence="1" id="KW-0521">NADP</keyword>
<dbReference type="AlphaFoldDB" id="A0AAV5I4T9"/>